<feature type="transmembrane region" description="Helical" evidence="1">
    <location>
        <begin position="56"/>
        <end position="73"/>
    </location>
</feature>
<evidence type="ECO:0008006" key="4">
    <source>
        <dbReference type="Google" id="ProtNLM"/>
    </source>
</evidence>
<dbReference type="RefSeq" id="WP_249585368.1">
    <property type="nucleotide sequence ID" value="NZ_BAAAQL010000045.1"/>
</dbReference>
<feature type="transmembrane region" description="Helical" evidence="1">
    <location>
        <begin position="80"/>
        <end position="101"/>
    </location>
</feature>
<dbReference type="Proteomes" id="UP000829992">
    <property type="component" value="Chromosome"/>
</dbReference>
<sequence>MAKYSVNQRVKRFFRLPRDAARKPPTPYGRLVGIWLAVLAVGAVVTATGWDDEFGGSYLMAVLLVLNAVDDIIGGVRHRWPAALAAVVVLPAASRLTGAVLPGSLDAAWEATLAAAVGVTLGMAVAAAITRLPFPGRRAEAR</sequence>
<dbReference type="EMBL" id="CP097289">
    <property type="protein sequence ID" value="UQT53870.1"/>
    <property type="molecule type" value="Genomic_DNA"/>
</dbReference>
<accession>A0ABY4PKH4</accession>
<name>A0ABY4PKH4_9ACTN</name>
<keyword evidence="1" id="KW-0472">Membrane</keyword>
<keyword evidence="3" id="KW-1185">Reference proteome</keyword>
<reference evidence="2 3" key="1">
    <citation type="submission" date="2022-05" db="EMBL/GenBank/DDBJ databases">
        <authorList>
            <person name="Zhou X."/>
            <person name="Li K."/>
            <person name="Man Y."/>
        </authorList>
    </citation>
    <scope>NUCLEOTIDE SEQUENCE [LARGE SCALE GENOMIC DNA]</scope>
    <source>
        <strain evidence="2 3">MS405</strain>
    </source>
</reference>
<gene>
    <name evidence="2" type="ORF">M4V62_01580</name>
</gene>
<keyword evidence="1" id="KW-0812">Transmembrane</keyword>
<protein>
    <recommendedName>
        <fullName evidence="4">SPW repeat-containing protein</fullName>
    </recommendedName>
</protein>
<evidence type="ECO:0000313" key="2">
    <source>
        <dbReference type="EMBL" id="UQT53870.1"/>
    </source>
</evidence>
<organism evidence="2 3">
    <name type="scientific">Streptomyces durmitorensis</name>
    <dbReference type="NCBI Taxonomy" id="319947"/>
    <lineage>
        <taxon>Bacteria</taxon>
        <taxon>Bacillati</taxon>
        <taxon>Actinomycetota</taxon>
        <taxon>Actinomycetes</taxon>
        <taxon>Kitasatosporales</taxon>
        <taxon>Streptomycetaceae</taxon>
        <taxon>Streptomyces</taxon>
    </lineage>
</organism>
<evidence type="ECO:0000313" key="3">
    <source>
        <dbReference type="Proteomes" id="UP000829992"/>
    </source>
</evidence>
<feature type="transmembrane region" description="Helical" evidence="1">
    <location>
        <begin position="113"/>
        <end position="134"/>
    </location>
</feature>
<proteinExistence type="predicted"/>
<keyword evidence="1" id="KW-1133">Transmembrane helix</keyword>
<evidence type="ECO:0000256" key="1">
    <source>
        <dbReference type="SAM" id="Phobius"/>
    </source>
</evidence>
<feature type="transmembrane region" description="Helical" evidence="1">
    <location>
        <begin position="31"/>
        <end position="50"/>
    </location>
</feature>